<organism evidence="1 2">
    <name type="scientific">Citrobacter amalonaticus</name>
    <dbReference type="NCBI Taxonomy" id="35703"/>
    <lineage>
        <taxon>Bacteria</taxon>
        <taxon>Pseudomonadati</taxon>
        <taxon>Pseudomonadota</taxon>
        <taxon>Gammaproteobacteria</taxon>
        <taxon>Enterobacterales</taxon>
        <taxon>Enterobacteriaceae</taxon>
        <taxon>Citrobacter</taxon>
    </lineage>
</organism>
<evidence type="ECO:0008006" key="3">
    <source>
        <dbReference type="Google" id="ProtNLM"/>
    </source>
</evidence>
<dbReference type="Proteomes" id="UP000245995">
    <property type="component" value="Chromosome CITRO92"/>
</dbReference>
<dbReference type="AlphaFoldDB" id="A0AAX2BL41"/>
<protein>
    <recommendedName>
        <fullName evidence="3">Stationary phase inducible protein CsiE</fullName>
    </recommendedName>
</protein>
<proteinExistence type="predicted"/>
<evidence type="ECO:0000313" key="1">
    <source>
        <dbReference type="EMBL" id="SAZ85207.1"/>
    </source>
</evidence>
<evidence type="ECO:0000313" key="2">
    <source>
        <dbReference type="Proteomes" id="UP000245995"/>
    </source>
</evidence>
<accession>A0AAX2BL41</accession>
<reference evidence="1 2" key="1">
    <citation type="submission" date="2016-04" db="EMBL/GenBank/DDBJ databases">
        <authorList>
            <person name="Regsiter A."/>
            <person name="William W."/>
        </authorList>
    </citation>
    <scope>NUCLEOTIDE SEQUENCE [LARGE SCALE GENOMIC DNA]</scope>
    <source>
        <strain evidence="1 2">92</strain>
    </source>
</reference>
<name>A0AAX2BL41_CITAM</name>
<dbReference type="EMBL" id="LT556085">
    <property type="protein sequence ID" value="SAZ85207.1"/>
    <property type="molecule type" value="Genomic_DNA"/>
</dbReference>
<sequence length="39" mass="4472">MRSVFLHCLYLLNQGAGETEASPDNTLELRQFLQHLIGR</sequence>
<gene>
    <name evidence="1" type="ORF">CITRO92_3232</name>
</gene>